<evidence type="ECO:0000256" key="2">
    <source>
        <dbReference type="ARBA" id="ARBA00022695"/>
    </source>
</evidence>
<dbReference type="Pfam" id="PF00483">
    <property type="entry name" value="NTP_transferase"/>
    <property type="match status" value="1"/>
</dbReference>
<proteinExistence type="predicted"/>
<dbReference type="InterPro" id="IPR050065">
    <property type="entry name" value="GlmU-like"/>
</dbReference>
<evidence type="ECO:0000313" key="4">
    <source>
        <dbReference type="EMBL" id="ODS01752.1"/>
    </source>
</evidence>
<accession>A0A1E3W8D3</accession>
<sequence>MTRARTAMVLAAGYGARMRPLTDTLPKPLVKLAGRALVDHVLDRLAAAGVETAIVNVHYLPEQVEAHMQERSGRAPKTIISDERDVLLDTGGGAKKALPQLGPGPFFIHNSDSVWAEGAAAALPHMLRQWDATRMDCLLLLAPMSTSLGYHARGDFDMAPDGHLTRRGERQVVPFAFAGVSLCEAKLFDGAPDGPFSLNLLWDQALAKGRLYGLRLDGRWMHVGTPEALAEAEASFEHEGA</sequence>
<dbReference type="SUPFAM" id="SSF53448">
    <property type="entry name" value="Nucleotide-diphospho-sugar transferases"/>
    <property type="match status" value="1"/>
</dbReference>
<dbReference type="AlphaFoldDB" id="A0A1E3W8D3"/>
<dbReference type="InterPro" id="IPR005835">
    <property type="entry name" value="NTP_transferase_dom"/>
</dbReference>
<dbReference type="EMBL" id="LPWF01000004">
    <property type="protein sequence ID" value="ODS01752.1"/>
    <property type="molecule type" value="Genomic_DNA"/>
</dbReference>
<evidence type="ECO:0000259" key="3">
    <source>
        <dbReference type="Pfam" id="PF00483"/>
    </source>
</evidence>
<keyword evidence="5" id="KW-1185">Reference proteome</keyword>
<keyword evidence="1 4" id="KW-0808">Transferase</keyword>
<feature type="domain" description="Nucleotidyl transferase" evidence="3">
    <location>
        <begin position="7"/>
        <end position="125"/>
    </location>
</feature>
<reference evidence="4 5" key="1">
    <citation type="journal article" date="2016" name="Environ. Microbiol.">
        <title>New Methyloceanibacter diversity from North Sea sediments includes methanotroph containing solely the soluble methane monooxygenase.</title>
        <authorList>
            <person name="Vekeman B."/>
            <person name="Kerckhof F.M."/>
            <person name="Cremers G."/>
            <person name="de Vos P."/>
            <person name="Vandamme P."/>
            <person name="Boon N."/>
            <person name="Op den Camp H.J."/>
            <person name="Heylen K."/>
        </authorList>
    </citation>
    <scope>NUCLEOTIDE SEQUENCE [LARGE SCALE GENOMIC DNA]</scope>
    <source>
        <strain evidence="4 5">R-67175</strain>
    </source>
</reference>
<organism evidence="4 5">
    <name type="scientific">Methyloceanibacter superfactus</name>
    <dbReference type="NCBI Taxonomy" id="1774969"/>
    <lineage>
        <taxon>Bacteria</taxon>
        <taxon>Pseudomonadati</taxon>
        <taxon>Pseudomonadota</taxon>
        <taxon>Alphaproteobacteria</taxon>
        <taxon>Hyphomicrobiales</taxon>
        <taxon>Hyphomicrobiaceae</taxon>
        <taxon>Methyloceanibacter</taxon>
    </lineage>
</organism>
<dbReference type="PANTHER" id="PTHR43584">
    <property type="entry name" value="NUCLEOTIDYL TRANSFERASE"/>
    <property type="match status" value="1"/>
</dbReference>
<dbReference type="PANTHER" id="PTHR43584:SF8">
    <property type="entry name" value="N-ACETYLMURAMATE ALPHA-1-PHOSPHATE URIDYLYLTRANSFERASE"/>
    <property type="match status" value="1"/>
</dbReference>
<evidence type="ECO:0000256" key="1">
    <source>
        <dbReference type="ARBA" id="ARBA00022679"/>
    </source>
</evidence>
<name>A0A1E3W8D3_9HYPH</name>
<dbReference type="OrthoDB" id="9788272at2"/>
<dbReference type="STRING" id="1774969.AUC69_05800"/>
<dbReference type="RefSeq" id="WP_069440625.1">
    <property type="nucleotide sequence ID" value="NZ_LPWF01000004.1"/>
</dbReference>
<gene>
    <name evidence="4" type="ORF">AUC69_05800</name>
</gene>
<evidence type="ECO:0000313" key="5">
    <source>
        <dbReference type="Proteomes" id="UP000094472"/>
    </source>
</evidence>
<comment type="caution">
    <text evidence="4">The sequence shown here is derived from an EMBL/GenBank/DDBJ whole genome shotgun (WGS) entry which is preliminary data.</text>
</comment>
<dbReference type="GO" id="GO:0016779">
    <property type="term" value="F:nucleotidyltransferase activity"/>
    <property type="evidence" value="ECO:0007669"/>
    <property type="project" value="UniProtKB-KW"/>
</dbReference>
<dbReference type="Proteomes" id="UP000094472">
    <property type="component" value="Unassembled WGS sequence"/>
</dbReference>
<dbReference type="InterPro" id="IPR029044">
    <property type="entry name" value="Nucleotide-diphossugar_trans"/>
</dbReference>
<dbReference type="Gene3D" id="3.90.550.10">
    <property type="entry name" value="Spore Coat Polysaccharide Biosynthesis Protein SpsA, Chain A"/>
    <property type="match status" value="1"/>
</dbReference>
<keyword evidence="2 4" id="KW-0548">Nucleotidyltransferase</keyword>
<protein>
    <submittedName>
        <fullName evidence="4">Mannose-1-phosphate guanylyltransferase</fullName>
    </submittedName>
</protein>
<dbReference type="CDD" id="cd06422">
    <property type="entry name" value="NTP_transferase_like_1"/>
    <property type="match status" value="1"/>
</dbReference>